<protein>
    <submittedName>
        <fullName evidence="1">Uncharacterized protein</fullName>
    </submittedName>
</protein>
<reference evidence="1 2" key="1">
    <citation type="submission" date="2019-03" db="EMBL/GenBank/DDBJ databases">
        <title>First draft genome of Liparis tanakae, snailfish: a comprehensive survey of snailfish specific genes.</title>
        <authorList>
            <person name="Kim W."/>
            <person name="Song I."/>
            <person name="Jeong J.-H."/>
            <person name="Kim D."/>
            <person name="Kim S."/>
            <person name="Ryu S."/>
            <person name="Song J.Y."/>
            <person name="Lee S.K."/>
        </authorList>
    </citation>
    <scope>NUCLEOTIDE SEQUENCE [LARGE SCALE GENOMIC DNA]</scope>
    <source>
        <tissue evidence="1">Muscle</tissue>
    </source>
</reference>
<dbReference type="Proteomes" id="UP000314294">
    <property type="component" value="Unassembled WGS sequence"/>
</dbReference>
<evidence type="ECO:0000313" key="1">
    <source>
        <dbReference type="EMBL" id="TNN87936.1"/>
    </source>
</evidence>
<evidence type="ECO:0000313" key="2">
    <source>
        <dbReference type="Proteomes" id="UP000314294"/>
    </source>
</evidence>
<accession>A0A4Z2JCJ8</accession>
<dbReference type="EMBL" id="SRLO01000008">
    <property type="protein sequence ID" value="TNN87936.1"/>
    <property type="molecule type" value="Genomic_DNA"/>
</dbReference>
<gene>
    <name evidence="1" type="ORF">EYF80_001900</name>
</gene>
<name>A0A4Z2JCJ8_9TELE</name>
<proteinExistence type="predicted"/>
<comment type="caution">
    <text evidence="1">The sequence shown here is derived from an EMBL/GenBank/DDBJ whole genome shotgun (WGS) entry which is preliminary data.</text>
</comment>
<sequence length="175" mass="20066">MKEGRGGKDEHYALLPDTRAASFLMFLESTSISERSSEIALWINSDQENVFGVVTFGFRASRSSESRMQAHYKAWPSLTRCLKDHWLPRPHCSGASIERNQVGCDIIYLQASRQIRDVMYCSYTSTYYTVFRTPTHCKRPLASSVQGLKPPPHKTERPLQIHLRLPDNSIDSQMR</sequence>
<organism evidence="1 2">
    <name type="scientific">Liparis tanakae</name>
    <name type="common">Tanaka's snailfish</name>
    <dbReference type="NCBI Taxonomy" id="230148"/>
    <lineage>
        <taxon>Eukaryota</taxon>
        <taxon>Metazoa</taxon>
        <taxon>Chordata</taxon>
        <taxon>Craniata</taxon>
        <taxon>Vertebrata</taxon>
        <taxon>Euteleostomi</taxon>
        <taxon>Actinopterygii</taxon>
        <taxon>Neopterygii</taxon>
        <taxon>Teleostei</taxon>
        <taxon>Neoteleostei</taxon>
        <taxon>Acanthomorphata</taxon>
        <taxon>Eupercaria</taxon>
        <taxon>Perciformes</taxon>
        <taxon>Cottioidei</taxon>
        <taxon>Cottales</taxon>
        <taxon>Liparidae</taxon>
        <taxon>Liparis</taxon>
    </lineage>
</organism>
<dbReference type="AlphaFoldDB" id="A0A4Z2JCJ8"/>
<keyword evidence="2" id="KW-1185">Reference proteome</keyword>